<organism evidence="2 3">
    <name type="scientific">Soonwooa buanensis</name>
    <dbReference type="NCBI Taxonomy" id="619805"/>
    <lineage>
        <taxon>Bacteria</taxon>
        <taxon>Pseudomonadati</taxon>
        <taxon>Bacteroidota</taxon>
        <taxon>Flavobacteriia</taxon>
        <taxon>Flavobacteriales</taxon>
        <taxon>Weeksellaceae</taxon>
        <taxon>Chryseobacterium group</taxon>
        <taxon>Soonwooa</taxon>
    </lineage>
</organism>
<feature type="transmembrane region" description="Helical" evidence="1">
    <location>
        <begin position="7"/>
        <end position="27"/>
    </location>
</feature>
<name>A0A1T5F3A1_9FLAO</name>
<keyword evidence="1" id="KW-0812">Transmembrane</keyword>
<dbReference type="Proteomes" id="UP000191112">
    <property type="component" value="Unassembled WGS sequence"/>
</dbReference>
<keyword evidence="3" id="KW-1185">Reference proteome</keyword>
<dbReference type="AlphaFoldDB" id="A0A1T5F3A1"/>
<keyword evidence="1" id="KW-1133">Transmembrane helix</keyword>
<accession>A0A1T5F3A1</accession>
<feature type="transmembrane region" description="Helical" evidence="1">
    <location>
        <begin position="107"/>
        <end position="125"/>
    </location>
</feature>
<sequence>MLYILKIWFSTAILGAIFFCIFAILNAENFKFSVIIDSIPLFLFAFIFGIAFSSIPMAIIAYAYYLFYKKLSEKKSKIILSIVSPFCIVFSFLILNQDFSNTFNWTLTLLMLLYSASMLAMIWIFKIDKEVV</sequence>
<evidence type="ECO:0000256" key="1">
    <source>
        <dbReference type="SAM" id="Phobius"/>
    </source>
</evidence>
<dbReference type="STRING" id="619805.SAMN05660477_01757"/>
<reference evidence="2 3" key="1">
    <citation type="submission" date="2017-02" db="EMBL/GenBank/DDBJ databases">
        <authorList>
            <person name="Peterson S.W."/>
        </authorList>
    </citation>
    <scope>NUCLEOTIDE SEQUENCE [LARGE SCALE GENOMIC DNA]</scope>
    <source>
        <strain evidence="2 3">DSM 22323</strain>
    </source>
</reference>
<keyword evidence="1" id="KW-0472">Membrane</keyword>
<gene>
    <name evidence="2" type="ORF">SAMN05660477_01757</name>
</gene>
<proteinExistence type="predicted"/>
<protein>
    <submittedName>
        <fullName evidence="2">Uncharacterized protein</fullName>
    </submittedName>
</protein>
<feature type="transmembrane region" description="Helical" evidence="1">
    <location>
        <begin position="39"/>
        <end position="66"/>
    </location>
</feature>
<feature type="transmembrane region" description="Helical" evidence="1">
    <location>
        <begin position="78"/>
        <end position="95"/>
    </location>
</feature>
<evidence type="ECO:0000313" key="3">
    <source>
        <dbReference type="Proteomes" id="UP000191112"/>
    </source>
</evidence>
<dbReference type="EMBL" id="FUYZ01000005">
    <property type="protein sequence ID" value="SKB90672.1"/>
    <property type="molecule type" value="Genomic_DNA"/>
</dbReference>
<evidence type="ECO:0000313" key="2">
    <source>
        <dbReference type="EMBL" id="SKB90672.1"/>
    </source>
</evidence>